<evidence type="ECO:0008006" key="4">
    <source>
        <dbReference type="Google" id="ProtNLM"/>
    </source>
</evidence>
<dbReference type="Proteomes" id="UP000265520">
    <property type="component" value="Unassembled WGS sequence"/>
</dbReference>
<evidence type="ECO:0000313" key="3">
    <source>
        <dbReference type="Proteomes" id="UP000265520"/>
    </source>
</evidence>
<keyword evidence="1" id="KW-1133">Transmembrane helix</keyword>
<gene>
    <name evidence="2" type="ORF">A2U01_0005173</name>
</gene>
<organism evidence="2 3">
    <name type="scientific">Trifolium medium</name>
    <dbReference type="NCBI Taxonomy" id="97028"/>
    <lineage>
        <taxon>Eukaryota</taxon>
        <taxon>Viridiplantae</taxon>
        <taxon>Streptophyta</taxon>
        <taxon>Embryophyta</taxon>
        <taxon>Tracheophyta</taxon>
        <taxon>Spermatophyta</taxon>
        <taxon>Magnoliopsida</taxon>
        <taxon>eudicotyledons</taxon>
        <taxon>Gunneridae</taxon>
        <taxon>Pentapetalae</taxon>
        <taxon>rosids</taxon>
        <taxon>fabids</taxon>
        <taxon>Fabales</taxon>
        <taxon>Fabaceae</taxon>
        <taxon>Papilionoideae</taxon>
        <taxon>50 kb inversion clade</taxon>
        <taxon>NPAAA clade</taxon>
        <taxon>Hologalegina</taxon>
        <taxon>IRL clade</taxon>
        <taxon>Trifolieae</taxon>
        <taxon>Trifolium</taxon>
    </lineage>
</organism>
<keyword evidence="1" id="KW-0472">Membrane</keyword>
<feature type="transmembrane region" description="Helical" evidence="1">
    <location>
        <begin position="16"/>
        <end position="46"/>
    </location>
</feature>
<comment type="caution">
    <text evidence="2">The sequence shown here is derived from an EMBL/GenBank/DDBJ whole genome shotgun (WGS) entry which is preliminary data.</text>
</comment>
<proteinExistence type="predicted"/>
<sequence length="137" mass="14862">MNGVEIPDFIFGDKKFVLAAAGCCSVMLSSVCYIVCLVGCLGGWGFGSWKVCIVRSFRWRYLLMVMEEFRCSGGGSGGGLVDGGGLLGVVVVNLHFLVVVDGMMAATQSDHKCFSLYRWLLAVSTELDALLFKWTNV</sequence>
<keyword evidence="3" id="KW-1185">Reference proteome</keyword>
<evidence type="ECO:0000256" key="1">
    <source>
        <dbReference type="SAM" id="Phobius"/>
    </source>
</evidence>
<name>A0A392MAN6_9FABA</name>
<dbReference type="AlphaFoldDB" id="A0A392MAN6"/>
<protein>
    <recommendedName>
        <fullName evidence="4">Transmembrane protein</fullName>
    </recommendedName>
</protein>
<evidence type="ECO:0000313" key="2">
    <source>
        <dbReference type="EMBL" id="MCH84341.1"/>
    </source>
</evidence>
<keyword evidence="1" id="KW-0812">Transmembrane</keyword>
<reference evidence="2 3" key="1">
    <citation type="journal article" date="2018" name="Front. Plant Sci.">
        <title>Red Clover (Trifolium pratense) and Zigzag Clover (T. medium) - A Picture of Genomic Similarities and Differences.</title>
        <authorList>
            <person name="Dluhosova J."/>
            <person name="Istvanek J."/>
            <person name="Nedelnik J."/>
            <person name="Repkova J."/>
        </authorList>
    </citation>
    <scope>NUCLEOTIDE SEQUENCE [LARGE SCALE GENOMIC DNA]</scope>
    <source>
        <strain evidence="3">cv. 10/8</strain>
        <tissue evidence="2">Leaf</tissue>
    </source>
</reference>
<accession>A0A392MAN6</accession>
<dbReference type="EMBL" id="LXQA010006670">
    <property type="protein sequence ID" value="MCH84341.1"/>
    <property type="molecule type" value="Genomic_DNA"/>
</dbReference>